<keyword evidence="14" id="KW-1185">Reference proteome</keyword>
<sequence>MAHVVTENCIKCRYTDCVEVCPVDCFHEGENFLVIDPNECIDCGVCRSECPVNAIFPGDEVPPELQAFVALNAKLAKTWPSITRSKAPPTDAERWADVGGKLALLEA</sequence>
<accession>A0A494X5T7</accession>
<comment type="cofactor">
    <cofactor evidence="2 11">
        <name>[4Fe-4S] cluster</name>
        <dbReference type="ChEBI" id="CHEBI:49883"/>
    </cofactor>
</comment>
<dbReference type="PRINTS" id="PR00354">
    <property type="entry name" value="7FE8SFRDOXIN"/>
</dbReference>
<keyword evidence="4 11" id="KW-0004">4Fe-4S</keyword>
<dbReference type="PROSITE" id="PS51379">
    <property type="entry name" value="4FE4S_FER_2"/>
    <property type="match status" value="2"/>
</dbReference>
<dbReference type="Pfam" id="PF00037">
    <property type="entry name" value="Fer4"/>
    <property type="match status" value="1"/>
</dbReference>
<evidence type="ECO:0000256" key="6">
    <source>
        <dbReference type="ARBA" id="ARBA00022737"/>
    </source>
</evidence>
<evidence type="ECO:0000256" key="10">
    <source>
        <dbReference type="ARBA" id="ARBA00023291"/>
    </source>
</evidence>
<dbReference type="InterPro" id="IPR017896">
    <property type="entry name" value="4Fe4S_Fe-S-bd"/>
</dbReference>
<evidence type="ECO:0000256" key="5">
    <source>
        <dbReference type="ARBA" id="ARBA00022723"/>
    </source>
</evidence>
<comment type="caution">
    <text evidence="13">The sequence shown here is derived from an EMBL/GenBank/DDBJ whole genome shotgun (WGS) entry which is preliminary data.</text>
</comment>
<keyword evidence="9 11" id="KW-0411">Iron-sulfur</keyword>
<dbReference type="GO" id="GO:0051539">
    <property type="term" value="F:4 iron, 4 sulfur cluster binding"/>
    <property type="evidence" value="ECO:0007669"/>
    <property type="project" value="UniProtKB-KW"/>
</dbReference>
<feature type="domain" description="4Fe-4S ferredoxin-type" evidence="12">
    <location>
        <begin position="1"/>
        <end position="30"/>
    </location>
</feature>
<evidence type="ECO:0000313" key="13">
    <source>
        <dbReference type="EMBL" id="RKP46045.1"/>
    </source>
</evidence>
<dbReference type="PANTHER" id="PTHR42859">
    <property type="entry name" value="OXIDOREDUCTASE"/>
    <property type="match status" value="1"/>
</dbReference>
<evidence type="ECO:0000256" key="1">
    <source>
        <dbReference type="ARBA" id="ARBA00001927"/>
    </source>
</evidence>
<name>A0A494X5T7_9BURK</name>
<dbReference type="InterPro" id="IPR054829">
    <property type="entry name" value="FdxA"/>
</dbReference>
<dbReference type="NCBIfam" id="NF045490">
    <property type="entry name" value="FdxA_Protbact"/>
    <property type="match status" value="1"/>
</dbReference>
<dbReference type="InterPro" id="IPR000813">
    <property type="entry name" value="7Fe_ferredoxin"/>
</dbReference>
<evidence type="ECO:0000256" key="4">
    <source>
        <dbReference type="ARBA" id="ARBA00022485"/>
    </source>
</evidence>
<dbReference type="PROSITE" id="PS00198">
    <property type="entry name" value="4FE4S_FER_1"/>
    <property type="match status" value="1"/>
</dbReference>
<comment type="cofactor">
    <cofactor evidence="1 11">
        <name>[3Fe-4S] cluster</name>
        <dbReference type="ChEBI" id="CHEBI:21137"/>
    </cofactor>
</comment>
<dbReference type="InterPro" id="IPR022569">
    <property type="entry name" value="Fd_C"/>
</dbReference>
<dbReference type="EMBL" id="RBZV01000008">
    <property type="protein sequence ID" value="RKP46045.1"/>
    <property type="molecule type" value="Genomic_DNA"/>
</dbReference>
<dbReference type="InterPro" id="IPR017900">
    <property type="entry name" value="4Fe4S_Fe_S_CS"/>
</dbReference>
<evidence type="ECO:0000256" key="3">
    <source>
        <dbReference type="ARBA" id="ARBA00022448"/>
    </source>
</evidence>
<dbReference type="GO" id="GO:0046872">
    <property type="term" value="F:metal ion binding"/>
    <property type="evidence" value="ECO:0007669"/>
    <property type="project" value="UniProtKB-KW"/>
</dbReference>
<dbReference type="InterPro" id="IPR050294">
    <property type="entry name" value="RnfB_subfamily"/>
</dbReference>
<evidence type="ECO:0000256" key="8">
    <source>
        <dbReference type="ARBA" id="ARBA00023004"/>
    </source>
</evidence>
<evidence type="ECO:0000256" key="7">
    <source>
        <dbReference type="ARBA" id="ARBA00022982"/>
    </source>
</evidence>
<evidence type="ECO:0000256" key="2">
    <source>
        <dbReference type="ARBA" id="ARBA00001966"/>
    </source>
</evidence>
<comment type="function">
    <text evidence="11">Ferredoxins are iron-sulfur proteins that transfer electrons in a wide variety of metabolic reactions.</text>
</comment>
<dbReference type="RefSeq" id="WP_121279804.1">
    <property type="nucleotide sequence ID" value="NZ_RBZV01000008.1"/>
</dbReference>
<evidence type="ECO:0000256" key="11">
    <source>
        <dbReference type="RuleBase" id="RU364098"/>
    </source>
</evidence>
<keyword evidence="8 11" id="KW-0408">Iron</keyword>
<dbReference type="GO" id="GO:0051538">
    <property type="term" value="F:3 iron, 4 sulfur cluster binding"/>
    <property type="evidence" value="ECO:0007669"/>
    <property type="project" value="UniProtKB-KW"/>
</dbReference>
<evidence type="ECO:0000313" key="14">
    <source>
        <dbReference type="Proteomes" id="UP000280434"/>
    </source>
</evidence>
<reference evidence="13 14" key="1">
    <citation type="submission" date="2018-10" db="EMBL/GenBank/DDBJ databases">
        <title>Paraburkholderia sp. 7MK8-2, isolated from soil.</title>
        <authorList>
            <person name="Gao Z.-H."/>
            <person name="Qiu L.-H."/>
        </authorList>
    </citation>
    <scope>NUCLEOTIDE SEQUENCE [LARGE SCALE GENOMIC DNA]</scope>
    <source>
        <strain evidence="13 14">7MK8-2</strain>
    </source>
</reference>
<dbReference type="Gene3D" id="3.30.70.20">
    <property type="match status" value="1"/>
</dbReference>
<dbReference type="Proteomes" id="UP000280434">
    <property type="component" value="Unassembled WGS sequence"/>
</dbReference>
<keyword evidence="6 11" id="KW-0677">Repeat</keyword>
<dbReference type="OrthoDB" id="9779457at2"/>
<dbReference type="PANTHER" id="PTHR42859:SF2">
    <property type="entry name" value="FERREDOXIN"/>
    <property type="match status" value="1"/>
</dbReference>
<keyword evidence="7 11" id="KW-0249">Electron transport</keyword>
<protein>
    <recommendedName>
        <fullName evidence="11">Ferredoxin</fullName>
    </recommendedName>
</protein>
<organism evidence="13 14">
    <name type="scientific">Trinickia fusca</name>
    <dbReference type="NCBI Taxonomy" id="2419777"/>
    <lineage>
        <taxon>Bacteria</taxon>
        <taxon>Pseudomonadati</taxon>
        <taxon>Pseudomonadota</taxon>
        <taxon>Betaproteobacteria</taxon>
        <taxon>Burkholderiales</taxon>
        <taxon>Burkholderiaceae</taxon>
        <taxon>Trinickia</taxon>
    </lineage>
</organism>
<gene>
    <name evidence="13" type="ORF">D7S89_18950</name>
</gene>
<dbReference type="AlphaFoldDB" id="A0A494X5T7"/>
<proteinExistence type="predicted"/>
<dbReference type="SUPFAM" id="SSF54862">
    <property type="entry name" value="4Fe-4S ferredoxins"/>
    <property type="match status" value="1"/>
</dbReference>
<keyword evidence="5 11" id="KW-0479">Metal-binding</keyword>
<feature type="domain" description="4Fe-4S ferredoxin-type" evidence="12">
    <location>
        <begin position="31"/>
        <end position="60"/>
    </location>
</feature>
<dbReference type="Pfam" id="PF11953">
    <property type="entry name" value="DUF3470"/>
    <property type="match status" value="1"/>
</dbReference>
<keyword evidence="10 11" id="KW-0003">3Fe-4S</keyword>
<evidence type="ECO:0000259" key="12">
    <source>
        <dbReference type="PROSITE" id="PS51379"/>
    </source>
</evidence>
<keyword evidence="3 11" id="KW-0813">Transport</keyword>
<evidence type="ECO:0000256" key="9">
    <source>
        <dbReference type="ARBA" id="ARBA00023014"/>
    </source>
</evidence>
<dbReference type="GO" id="GO:0009055">
    <property type="term" value="F:electron transfer activity"/>
    <property type="evidence" value="ECO:0007669"/>
    <property type="project" value="InterPro"/>
</dbReference>